<dbReference type="EMBL" id="JAHFXF010000961">
    <property type="protein sequence ID" value="KAG9680554.1"/>
    <property type="molecule type" value="Genomic_DNA"/>
</dbReference>
<evidence type="ECO:0000313" key="2">
    <source>
        <dbReference type="Proteomes" id="UP000779574"/>
    </source>
</evidence>
<name>A0A9P8J1E4_AURME</name>
<sequence length="360" mass="40473">MFMPKDTKVHWKYLFLDTALPSFLVFRFLLRIEEFHSSYIFINHNATKGSKRTQAATPTPESNKKPRLDFQEQIKRASALAAQLRDGVKDGPDSKNSAANQLASEELMRIFESLEEKTNDTSKSVEDLITAQVTCEVKLKLANLLRKSETRDGSRDGNLSYELKKYLFHPVQKETIAVRIIKAAQKKMEDVSSGNIAAEAKKAAESAIAEEFQQGIATSNSSCDSNISSYAFKLDPLQLSYIHSLPPTPIFWLNRSTTHIPPPQIILTVINKMSKPAQNDTPTKSSFTETNKQPRLHLHGQIQHDITLATRLRQAASKEHLDSKEWTANQATVDKLLRVLDDMFEKALDTSESIEGLVTT</sequence>
<proteinExistence type="predicted"/>
<dbReference type="Proteomes" id="UP000779574">
    <property type="component" value="Unassembled WGS sequence"/>
</dbReference>
<dbReference type="OrthoDB" id="3896361at2759"/>
<gene>
    <name evidence="1" type="ORF">KCU76_g15082</name>
</gene>
<reference evidence="1" key="2">
    <citation type="submission" date="2021-08" db="EMBL/GenBank/DDBJ databases">
        <authorList>
            <person name="Gostincar C."/>
            <person name="Sun X."/>
            <person name="Song Z."/>
            <person name="Gunde-Cimerman N."/>
        </authorList>
    </citation>
    <scope>NUCLEOTIDE SEQUENCE</scope>
    <source>
        <strain evidence="1">EXF-9911</strain>
    </source>
</reference>
<accession>A0A9P8J1E4</accession>
<feature type="non-terminal residue" evidence="1">
    <location>
        <position position="360"/>
    </location>
</feature>
<evidence type="ECO:0000313" key="1">
    <source>
        <dbReference type="EMBL" id="KAG9680554.1"/>
    </source>
</evidence>
<dbReference type="AlphaFoldDB" id="A0A9P8J1E4"/>
<organism evidence="1 2">
    <name type="scientific">Aureobasidium melanogenum</name>
    <name type="common">Aureobasidium pullulans var. melanogenum</name>
    <dbReference type="NCBI Taxonomy" id="46634"/>
    <lineage>
        <taxon>Eukaryota</taxon>
        <taxon>Fungi</taxon>
        <taxon>Dikarya</taxon>
        <taxon>Ascomycota</taxon>
        <taxon>Pezizomycotina</taxon>
        <taxon>Dothideomycetes</taxon>
        <taxon>Dothideomycetidae</taxon>
        <taxon>Dothideales</taxon>
        <taxon>Saccotheciaceae</taxon>
        <taxon>Aureobasidium</taxon>
    </lineage>
</organism>
<protein>
    <submittedName>
        <fullName evidence="1">Uncharacterized protein</fullName>
    </submittedName>
</protein>
<reference evidence="1" key="1">
    <citation type="journal article" date="2021" name="J Fungi (Basel)">
        <title>Virulence traits and population genomics of the black yeast Aureobasidium melanogenum.</title>
        <authorList>
            <person name="Cernosa A."/>
            <person name="Sun X."/>
            <person name="Gostincar C."/>
            <person name="Fang C."/>
            <person name="Gunde-Cimerman N."/>
            <person name="Song Z."/>
        </authorList>
    </citation>
    <scope>NUCLEOTIDE SEQUENCE</scope>
    <source>
        <strain evidence="1">EXF-9911</strain>
    </source>
</reference>
<comment type="caution">
    <text evidence="1">The sequence shown here is derived from an EMBL/GenBank/DDBJ whole genome shotgun (WGS) entry which is preliminary data.</text>
</comment>